<feature type="transmembrane region" description="Helical" evidence="2">
    <location>
        <begin position="108"/>
        <end position="126"/>
    </location>
</feature>
<feature type="transmembrane region" description="Helical" evidence="2">
    <location>
        <begin position="163"/>
        <end position="184"/>
    </location>
</feature>
<feature type="domain" description="Zinc-ribbon" evidence="3">
    <location>
        <begin position="2"/>
        <end position="24"/>
    </location>
</feature>
<evidence type="ECO:0000256" key="1">
    <source>
        <dbReference type="SAM" id="MobiDB-lite"/>
    </source>
</evidence>
<comment type="caution">
    <text evidence="4">The sequence shown here is derived from an EMBL/GenBank/DDBJ whole genome shotgun (WGS) entry which is preliminary data.</text>
</comment>
<evidence type="ECO:0000259" key="3">
    <source>
        <dbReference type="Pfam" id="PF13240"/>
    </source>
</evidence>
<keyword evidence="2" id="KW-1133">Transmembrane helix</keyword>
<organism evidence="4 5">
    <name type="scientific">Staphylococcus piscifermentans</name>
    <dbReference type="NCBI Taxonomy" id="70258"/>
    <lineage>
        <taxon>Bacteria</taxon>
        <taxon>Bacillati</taxon>
        <taxon>Bacillota</taxon>
        <taxon>Bacilli</taxon>
        <taxon>Bacillales</taxon>
        <taxon>Staphylococcaceae</taxon>
        <taxon>Staphylococcus</taxon>
    </lineage>
</organism>
<dbReference type="EMBL" id="BKAR01000004">
    <property type="protein sequence ID" value="GEP83979.1"/>
    <property type="molecule type" value="Genomic_DNA"/>
</dbReference>
<dbReference type="Pfam" id="PF13240">
    <property type="entry name" value="Zn_Ribbon_1"/>
    <property type="match status" value="1"/>
</dbReference>
<evidence type="ECO:0000256" key="2">
    <source>
        <dbReference type="SAM" id="Phobius"/>
    </source>
</evidence>
<feature type="region of interest" description="Disordered" evidence="1">
    <location>
        <begin position="1"/>
        <end position="84"/>
    </location>
</feature>
<feature type="compositionally biased region" description="Polar residues" evidence="1">
    <location>
        <begin position="24"/>
        <end position="57"/>
    </location>
</feature>
<keyword evidence="2" id="KW-0472">Membrane</keyword>
<feature type="compositionally biased region" description="Basic and acidic residues" evidence="1">
    <location>
        <begin position="72"/>
        <end position="84"/>
    </location>
</feature>
<name>A0A239UEC5_9STAP</name>
<dbReference type="RefSeq" id="WP_095106384.1">
    <property type="nucleotide sequence ID" value="NZ_BKAR01000004.1"/>
</dbReference>
<feature type="transmembrane region" description="Helical" evidence="2">
    <location>
        <begin position="190"/>
        <end position="207"/>
    </location>
</feature>
<dbReference type="InterPro" id="IPR026870">
    <property type="entry name" value="Zinc_ribbon_dom"/>
</dbReference>
<accession>A0A239UEC5</accession>
<sequence length="216" mass="23775">MKCSKCGTVVEDGSKFCPNCGSPIESTNQEPQFGAQSTPSFGAQETPTFGAESSTSADETKQQSEKSASNTEKTEFGANAEREKAKTNLTSNAKGIVSRILKLQPQDFWIKYYIISFIFALLSYLASSFGGLQYLFIILNFILYPITESILQEGTKMLGINYIGNALITNAETPGILVVIILVIKFIYKMFIWSFSWIVGPLGAIYMNHLGKKMGL</sequence>
<protein>
    <recommendedName>
        <fullName evidence="3">Zinc-ribbon domain-containing protein</fullName>
    </recommendedName>
</protein>
<keyword evidence="5" id="KW-1185">Reference proteome</keyword>
<proteinExistence type="predicted"/>
<dbReference type="OrthoDB" id="2414547at2"/>
<dbReference type="AlphaFoldDB" id="A0A239UEC5"/>
<dbReference type="Proteomes" id="UP000321736">
    <property type="component" value="Unassembled WGS sequence"/>
</dbReference>
<keyword evidence="2" id="KW-0812">Transmembrane</keyword>
<reference evidence="4 5" key="1">
    <citation type="submission" date="2019-07" db="EMBL/GenBank/DDBJ databases">
        <title>Whole genome shotgun sequence of Staphylococcus piscifermentans NBRC 109625.</title>
        <authorList>
            <person name="Hosoyama A."/>
            <person name="Uohara A."/>
            <person name="Ohji S."/>
            <person name="Ichikawa N."/>
        </authorList>
    </citation>
    <scope>NUCLEOTIDE SEQUENCE [LARGE SCALE GENOMIC DNA]</scope>
    <source>
        <strain evidence="4 5">NBRC 109625</strain>
    </source>
</reference>
<gene>
    <name evidence="4" type="ORF">SPI02_05640</name>
</gene>
<evidence type="ECO:0000313" key="5">
    <source>
        <dbReference type="Proteomes" id="UP000321736"/>
    </source>
</evidence>
<evidence type="ECO:0000313" key="4">
    <source>
        <dbReference type="EMBL" id="GEP83979.1"/>
    </source>
</evidence>